<dbReference type="PANTHER" id="PTHR13343">
    <property type="entry name" value="CREG1 PROTEIN"/>
    <property type="match status" value="1"/>
</dbReference>
<reference evidence="4 5" key="1">
    <citation type="journal article" date="2024" name="Nat. Commun.">
        <title>Phylogenomics reveals the evolutionary origins of lichenization in chlorophyte algae.</title>
        <authorList>
            <person name="Puginier C."/>
            <person name="Libourel C."/>
            <person name="Otte J."/>
            <person name="Skaloud P."/>
            <person name="Haon M."/>
            <person name="Grisel S."/>
            <person name="Petersen M."/>
            <person name="Berrin J.G."/>
            <person name="Delaux P.M."/>
            <person name="Dal Grande F."/>
            <person name="Keller J."/>
        </authorList>
    </citation>
    <scope>NUCLEOTIDE SEQUENCE [LARGE SCALE GENOMIC DNA]</scope>
    <source>
        <strain evidence="4 5">SAG 2523</strain>
    </source>
</reference>
<dbReference type="Gene3D" id="3.20.180.10">
    <property type="entry name" value="PNP-oxidase-like"/>
    <property type="match status" value="1"/>
</dbReference>
<dbReference type="InterPro" id="IPR037119">
    <property type="entry name" value="Haem_oxidase_HugZ-like_sf"/>
</dbReference>
<evidence type="ECO:0000313" key="5">
    <source>
        <dbReference type="Proteomes" id="UP001485043"/>
    </source>
</evidence>
<feature type="region of interest" description="Disordered" evidence="1">
    <location>
        <begin position="1"/>
        <end position="21"/>
    </location>
</feature>
<proteinExistence type="predicted"/>
<evidence type="ECO:0000259" key="2">
    <source>
        <dbReference type="Pfam" id="PF01243"/>
    </source>
</evidence>
<gene>
    <name evidence="4" type="ORF">WJX84_004655</name>
</gene>
<dbReference type="Proteomes" id="UP001485043">
    <property type="component" value="Unassembled WGS sequence"/>
</dbReference>
<dbReference type="SUPFAM" id="SSF50475">
    <property type="entry name" value="FMN-binding split barrel"/>
    <property type="match status" value="1"/>
</dbReference>
<dbReference type="AlphaFoldDB" id="A0AAW1RD83"/>
<feature type="domain" description="DUF2470" evidence="3">
    <location>
        <begin position="184"/>
        <end position="254"/>
    </location>
</feature>
<evidence type="ECO:0000256" key="1">
    <source>
        <dbReference type="SAM" id="MobiDB-lite"/>
    </source>
</evidence>
<dbReference type="Pfam" id="PF01243">
    <property type="entry name" value="PNPOx_N"/>
    <property type="match status" value="1"/>
</dbReference>
<organism evidence="4 5">
    <name type="scientific">Apatococcus fuscideae</name>
    <dbReference type="NCBI Taxonomy" id="2026836"/>
    <lineage>
        <taxon>Eukaryota</taxon>
        <taxon>Viridiplantae</taxon>
        <taxon>Chlorophyta</taxon>
        <taxon>core chlorophytes</taxon>
        <taxon>Trebouxiophyceae</taxon>
        <taxon>Chlorellales</taxon>
        <taxon>Chlorellaceae</taxon>
        <taxon>Apatococcus</taxon>
    </lineage>
</organism>
<dbReference type="InterPro" id="IPR019595">
    <property type="entry name" value="DUF2470"/>
</dbReference>
<dbReference type="InterPro" id="IPR011576">
    <property type="entry name" value="Pyridox_Oxase_N"/>
</dbReference>
<dbReference type="Pfam" id="PF10615">
    <property type="entry name" value="DUF2470"/>
    <property type="match status" value="1"/>
</dbReference>
<dbReference type="InterPro" id="IPR012349">
    <property type="entry name" value="Split_barrel_FMN-bd"/>
</dbReference>
<dbReference type="EMBL" id="JALJOV010002296">
    <property type="protein sequence ID" value="KAK9831832.1"/>
    <property type="molecule type" value="Genomic_DNA"/>
</dbReference>
<feature type="domain" description="Pyridoxamine 5'-phosphate oxidase N-terminal" evidence="2">
    <location>
        <begin position="21"/>
        <end position="115"/>
    </location>
</feature>
<comment type="caution">
    <text evidence="4">The sequence shown here is derived from an EMBL/GenBank/DDBJ whole genome shotgun (WGS) entry which is preliminary data.</text>
</comment>
<accession>A0AAW1RD83</accession>
<sequence>MLPSAASTNREQDPTAPSAAETARTILDLSESGTLCTSQSDGTPLGTYTTFVLDQLGQPILRLRSDAVHTANLSREPRCSLFVQPSTHPARLLARATLIGIAEPADEVTASLAAAEHRQMAINSVGVDAPQETDLFYRFAVTTCFFVGGLGSTHKAEEVTNQAFQAATPDPLRHDASPLVHMFNRERLEDVLRIGSLASQQPFEALQAAELLWVDRLGLYVYVKPLGEDGVAIRMPFSRPVRDERDARSMLTLMAQQSWELERKYMPVMPGLLEPTLAG</sequence>
<dbReference type="GO" id="GO:0005737">
    <property type="term" value="C:cytoplasm"/>
    <property type="evidence" value="ECO:0007669"/>
    <property type="project" value="UniProtKB-ARBA"/>
</dbReference>
<evidence type="ECO:0008006" key="6">
    <source>
        <dbReference type="Google" id="ProtNLM"/>
    </source>
</evidence>
<evidence type="ECO:0000259" key="3">
    <source>
        <dbReference type="Pfam" id="PF10615"/>
    </source>
</evidence>
<evidence type="ECO:0000313" key="4">
    <source>
        <dbReference type="EMBL" id="KAK9831832.1"/>
    </source>
</evidence>
<dbReference type="PANTHER" id="PTHR13343:SF22">
    <property type="entry name" value="GLUTAMYL-TRNA REDUCTASE-BINDING PROTEIN, CHLOROPLASTIC"/>
    <property type="match status" value="1"/>
</dbReference>
<protein>
    <recommendedName>
        <fullName evidence="6">DUF2470 domain-containing protein</fullName>
    </recommendedName>
</protein>
<keyword evidence="5" id="KW-1185">Reference proteome</keyword>
<dbReference type="Gene3D" id="2.30.110.10">
    <property type="entry name" value="Electron Transport, Fmn-binding Protein, Chain A"/>
    <property type="match status" value="1"/>
</dbReference>
<name>A0AAW1RD83_9CHLO</name>